<accession>A0A445ET23</accession>
<protein>
    <submittedName>
        <fullName evidence="1">Uncharacterized protein</fullName>
    </submittedName>
</protein>
<proteinExistence type="predicted"/>
<evidence type="ECO:0000313" key="1">
    <source>
        <dbReference type="EMBL" id="RYR78496.1"/>
    </source>
</evidence>
<sequence length="78" mass="9252">MLEDIHEGRDHLTTWLRPEIKKALLFQWETDHGFRHQRLTNRANRASARSSRYTGSSTTFMKTKAKLLYSFTYNYLAS</sequence>
<comment type="caution">
    <text evidence="1">The sequence shown here is derived from an EMBL/GenBank/DDBJ whole genome shotgun (WGS) entry which is preliminary data.</text>
</comment>
<dbReference type="AlphaFoldDB" id="A0A445ET23"/>
<dbReference type="Proteomes" id="UP000289738">
    <property type="component" value="Chromosome A01"/>
</dbReference>
<reference evidence="1 2" key="1">
    <citation type="submission" date="2019-01" db="EMBL/GenBank/DDBJ databases">
        <title>Sequencing of cultivated peanut Arachis hypogaea provides insights into genome evolution and oil improvement.</title>
        <authorList>
            <person name="Chen X."/>
        </authorList>
    </citation>
    <scope>NUCLEOTIDE SEQUENCE [LARGE SCALE GENOMIC DNA]</scope>
    <source>
        <strain evidence="2">cv. Fuhuasheng</strain>
        <tissue evidence="1">Leaves</tissue>
    </source>
</reference>
<gene>
    <name evidence="1" type="ORF">Ahy_A01g003315</name>
</gene>
<organism evidence="1 2">
    <name type="scientific">Arachis hypogaea</name>
    <name type="common">Peanut</name>
    <dbReference type="NCBI Taxonomy" id="3818"/>
    <lineage>
        <taxon>Eukaryota</taxon>
        <taxon>Viridiplantae</taxon>
        <taxon>Streptophyta</taxon>
        <taxon>Embryophyta</taxon>
        <taxon>Tracheophyta</taxon>
        <taxon>Spermatophyta</taxon>
        <taxon>Magnoliopsida</taxon>
        <taxon>eudicotyledons</taxon>
        <taxon>Gunneridae</taxon>
        <taxon>Pentapetalae</taxon>
        <taxon>rosids</taxon>
        <taxon>fabids</taxon>
        <taxon>Fabales</taxon>
        <taxon>Fabaceae</taxon>
        <taxon>Papilionoideae</taxon>
        <taxon>50 kb inversion clade</taxon>
        <taxon>dalbergioids sensu lato</taxon>
        <taxon>Dalbergieae</taxon>
        <taxon>Pterocarpus clade</taxon>
        <taxon>Arachis</taxon>
    </lineage>
</organism>
<keyword evidence="2" id="KW-1185">Reference proteome</keyword>
<name>A0A445ET23_ARAHY</name>
<dbReference type="EMBL" id="SDMP01000001">
    <property type="protein sequence ID" value="RYR78496.1"/>
    <property type="molecule type" value="Genomic_DNA"/>
</dbReference>
<evidence type="ECO:0000313" key="2">
    <source>
        <dbReference type="Proteomes" id="UP000289738"/>
    </source>
</evidence>